<evidence type="ECO:0000313" key="1">
    <source>
        <dbReference type="EMBL" id="PWY72467.1"/>
    </source>
</evidence>
<organism evidence="1 2">
    <name type="scientific">Aspergillus sclerotioniger CBS 115572</name>
    <dbReference type="NCBI Taxonomy" id="1450535"/>
    <lineage>
        <taxon>Eukaryota</taxon>
        <taxon>Fungi</taxon>
        <taxon>Dikarya</taxon>
        <taxon>Ascomycota</taxon>
        <taxon>Pezizomycotina</taxon>
        <taxon>Eurotiomycetes</taxon>
        <taxon>Eurotiomycetidae</taxon>
        <taxon>Eurotiales</taxon>
        <taxon>Aspergillaceae</taxon>
        <taxon>Aspergillus</taxon>
        <taxon>Aspergillus subgen. Circumdati</taxon>
    </lineage>
</organism>
<dbReference type="OrthoDB" id="4505037at2759"/>
<accession>A0A317VH21</accession>
<proteinExistence type="predicted"/>
<dbReference type="RefSeq" id="XP_025463241.1">
    <property type="nucleotide sequence ID" value="XM_025615958.1"/>
</dbReference>
<dbReference type="EMBL" id="MSFK01000033">
    <property type="protein sequence ID" value="PWY72467.1"/>
    <property type="molecule type" value="Genomic_DNA"/>
</dbReference>
<sequence length="397" mass="45247">MPTLLEILSRPIPPIVCKAAEGSLTFHRDWKPVERLAVWKEFSYDNVMKLFEEVLQFDFRADIHEPSRELTSNEKDVWGEDSLKHTLSRSLVPVIPQCLAKRWDRMHPALQQAPAELVPSGFAKVSSKWTSGGVRKRNYRYPFAQVQFYCMQNHTRYGWIITDRELVVIRCSVQESSSSSGFGGAVSTPRRPRPLSYSAQILTSPSSHSDPSFASIAGYVDDGSDYEPGLLEWQSIPFDAQGPGILTVRLALWALAMLGAAEVSTTLQSQYHPLHSYTSLDEGFIHLSTGHMTFDDYDDASHVFTRNDRSVSYDNNFSSFHAEDVHHILWDESTRKWKVILLDPIAPNYTVPVQNEFWSRLRAASYSWEQMGQGEYGWVRLGRQRPLFPPLIWQSGS</sequence>
<reference evidence="1 2" key="1">
    <citation type="submission" date="2016-12" db="EMBL/GenBank/DDBJ databases">
        <title>The genomes of Aspergillus section Nigri reveals drivers in fungal speciation.</title>
        <authorList>
            <consortium name="DOE Joint Genome Institute"/>
            <person name="Vesth T.C."/>
            <person name="Nybo J."/>
            <person name="Theobald S."/>
            <person name="Brandl J."/>
            <person name="Frisvad J.C."/>
            <person name="Nielsen K.F."/>
            <person name="Lyhne E.K."/>
            <person name="Kogle M.E."/>
            <person name="Kuo A."/>
            <person name="Riley R."/>
            <person name="Clum A."/>
            <person name="Nolan M."/>
            <person name="Lipzen A."/>
            <person name="Salamov A."/>
            <person name="Henrissat B."/>
            <person name="Wiebenga A."/>
            <person name="De Vries R.P."/>
            <person name="Grigoriev I.V."/>
            <person name="Mortensen U.H."/>
            <person name="Andersen M.R."/>
            <person name="Baker S.E."/>
        </authorList>
    </citation>
    <scope>NUCLEOTIDE SEQUENCE [LARGE SCALE GENOMIC DNA]</scope>
    <source>
        <strain evidence="1 2">CBS 115572</strain>
    </source>
</reference>
<dbReference type="Proteomes" id="UP000246702">
    <property type="component" value="Unassembled WGS sequence"/>
</dbReference>
<gene>
    <name evidence="1" type="ORF">BO94DRAFT_589619</name>
</gene>
<dbReference type="AlphaFoldDB" id="A0A317VH21"/>
<name>A0A317VH21_9EURO</name>
<protein>
    <submittedName>
        <fullName evidence="1">Uncharacterized protein</fullName>
    </submittedName>
</protein>
<keyword evidence="2" id="KW-1185">Reference proteome</keyword>
<dbReference type="STRING" id="1450535.A0A317VH21"/>
<evidence type="ECO:0000313" key="2">
    <source>
        <dbReference type="Proteomes" id="UP000246702"/>
    </source>
</evidence>
<comment type="caution">
    <text evidence="1">The sequence shown here is derived from an EMBL/GenBank/DDBJ whole genome shotgun (WGS) entry which is preliminary data.</text>
</comment>
<dbReference type="GeneID" id="37118101"/>